<proteinExistence type="predicted"/>
<protein>
    <submittedName>
        <fullName evidence="1">Uncharacterized protein</fullName>
    </submittedName>
</protein>
<name>W2YH63_PHYNI</name>
<sequence>MDESAVPPRLIWSKLLRAPEIPAPVLGLPACAKIQRSESWYMSFDSNVK</sequence>
<dbReference type="Proteomes" id="UP000018948">
    <property type="component" value="Unassembled WGS sequence"/>
</dbReference>
<evidence type="ECO:0000313" key="2">
    <source>
        <dbReference type="Proteomes" id="UP000018948"/>
    </source>
</evidence>
<dbReference type="EMBL" id="ANIY01003687">
    <property type="protein sequence ID" value="ETP33983.1"/>
    <property type="molecule type" value="Genomic_DNA"/>
</dbReference>
<gene>
    <name evidence="1" type="ORF">F442_17605</name>
</gene>
<reference evidence="1 2" key="1">
    <citation type="submission" date="2013-11" db="EMBL/GenBank/DDBJ databases">
        <title>The Genome Sequence of Phytophthora parasitica P10297.</title>
        <authorList>
            <consortium name="The Broad Institute Genomics Platform"/>
            <person name="Russ C."/>
            <person name="Tyler B."/>
            <person name="Panabieres F."/>
            <person name="Shan W."/>
            <person name="Tripathy S."/>
            <person name="Grunwald N."/>
            <person name="Machado M."/>
            <person name="Johnson C.S."/>
            <person name="Walker B."/>
            <person name="Young S.K."/>
            <person name="Zeng Q."/>
            <person name="Gargeya S."/>
            <person name="Fitzgerald M."/>
            <person name="Haas B."/>
            <person name="Abouelleil A."/>
            <person name="Allen A.W."/>
            <person name="Alvarado L."/>
            <person name="Arachchi H.M."/>
            <person name="Berlin A.M."/>
            <person name="Chapman S.B."/>
            <person name="Gainer-Dewar J."/>
            <person name="Goldberg J."/>
            <person name="Griggs A."/>
            <person name="Gujja S."/>
            <person name="Hansen M."/>
            <person name="Howarth C."/>
            <person name="Imamovic A."/>
            <person name="Ireland A."/>
            <person name="Larimer J."/>
            <person name="McCowan C."/>
            <person name="Murphy C."/>
            <person name="Pearson M."/>
            <person name="Poon T.W."/>
            <person name="Priest M."/>
            <person name="Roberts A."/>
            <person name="Saif S."/>
            <person name="Shea T."/>
            <person name="Sisk P."/>
            <person name="Sykes S."/>
            <person name="Wortman J."/>
            <person name="Nusbaum C."/>
            <person name="Birren B."/>
        </authorList>
    </citation>
    <scope>NUCLEOTIDE SEQUENCE [LARGE SCALE GENOMIC DNA]</scope>
    <source>
        <strain evidence="1 2">P10297</strain>
    </source>
</reference>
<dbReference type="AlphaFoldDB" id="W2YH63"/>
<organism evidence="1 2">
    <name type="scientific">Phytophthora nicotianae P10297</name>
    <dbReference type="NCBI Taxonomy" id="1317064"/>
    <lineage>
        <taxon>Eukaryota</taxon>
        <taxon>Sar</taxon>
        <taxon>Stramenopiles</taxon>
        <taxon>Oomycota</taxon>
        <taxon>Peronosporomycetes</taxon>
        <taxon>Peronosporales</taxon>
        <taxon>Peronosporaceae</taxon>
        <taxon>Phytophthora</taxon>
    </lineage>
</organism>
<dbReference type="OrthoDB" id="122414at2759"/>
<accession>W2YH63</accession>
<evidence type="ECO:0000313" key="1">
    <source>
        <dbReference type="EMBL" id="ETP33983.1"/>
    </source>
</evidence>
<comment type="caution">
    <text evidence="1">The sequence shown here is derived from an EMBL/GenBank/DDBJ whole genome shotgun (WGS) entry which is preliminary data.</text>
</comment>